<name>A0ABT0PK70_9GAMM</name>
<evidence type="ECO:0000313" key="1">
    <source>
        <dbReference type="EMBL" id="MCL6271787.1"/>
    </source>
</evidence>
<proteinExistence type="predicted"/>
<comment type="caution">
    <text evidence="1">The sequence shown here is derived from an EMBL/GenBank/DDBJ whole genome shotgun (WGS) entry which is preliminary data.</text>
</comment>
<sequence>MDEDEVQYEEHELNTDNFLDEDGSLLDIPEMFPNGIPQEVIAWLWPSVKEQSIAYGLEDSVTFKENRIRAAYNSKKSDKIEGSPEVAFLLAVYHLGEEGNEKCQLPVHEIIGWKNSKRKDSEKKRRKYFNSMEASQREVLTKGELWDDAAIDKAHIAARKEHGIPTGTARTYKHKYKKDLIKK</sequence>
<organism evidence="1 2">
    <name type="scientific">Parendozoicomonas callyspongiae</name>
    <dbReference type="NCBI Taxonomy" id="2942213"/>
    <lineage>
        <taxon>Bacteria</taxon>
        <taxon>Pseudomonadati</taxon>
        <taxon>Pseudomonadota</taxon>
        <taxon>Gammaproteobacteria</taxon>
        <taxon>Oceanospirillales</taxon>
        <taxon>Endozoicomonadaceae</taxon>
        <taxon>Parendozoicomonas</taxon>
    </lineage>
</organism>
<evidence type="ECO:0000313" key="2">
    <source>
        <dbReference type="Proteomes" id="UP001203338"/>
    </source>
</evidence>
<reference evidence="1 2" key="1">
    <citation type="submission" date="2022-05" db="EMBL/GenBank/DDBJ databases">
        <authorList>
            <person name="Park J.-S."/>
        </authorList>
    </citation>
    <scope>NUCLEOTIDE SEQUENCE [LARGE SCALE GENOMIC DNA]</scope>
    <source>
        <strain evidence="1 2">2012CJ34-2</strain>
    </source>
</reference>
<protein>
    <submittedName>
        <fullName evidence="1">Uncharacterized protein</fullName>
    </submittedName>
</protein>
<dbReference type="Proteomes" id="UP001203338">
    <property type="component" value="Unassembled WGS sequence"/>
</dbReference>
<gene>
    <name evidence="1" type="ORF">M3P05_17855</name>
</gene>
<dbReference type="EMBL" id="JAMFLX010000032">
    <property type="protein sequence ID" value="MCL6271787.1"/>
    <property type="molecule type" value="Genomic_DNA"/>
</dbReference>
<accession>A0ABT0PK70</accession>
<keyword evidence="2" id="KW-1185">Reference proteome</keyword>
<dbReference type="RefSeq" id="WP_249701434.1">
    <property type="nucleotide sequence ID" value="NZ_JAMFLX010000032.1"/>
</dbReference>